<feature type="disulfide bond" evidence="6">
    <location>
        <begin position="139"/>
        <end position="157"/>
    </location>
</feature>
<dbReference type="AlphaFoldDB" id="A0A9Q1DH56"/>
<dbReference type="PANTHER" id="PTHR19282:SF544">
    <property type="entry name" value="TETRASPANIN"/>
    <property type="match status" value="1"/>
</dbReference>
<accession>A0A9Q1DH56</accession>
<evidence type="ECO:0000313" key="9">
    <source>
        <dbReference type="Proteomes" id="UP001152803"/>
    </source>
</evidence>
<dbReference type="OrthoDB" id="5982705at2759"/>
<keyword evidence="9" id="KW-1185">Reference proteome</keyword>
<sequence>MAQENSSLKRLCITFTVLYGILGCITLTIGILASLSDEAKDFDNSSGIVLCYVFGSIIILVALLGAYATCKEKLWALRVYNVFLVLHTMGCIRGLIVLNSFHNETNNLEAELRQLTPLNTADHKIQKALNKMQTVLECCGLLGYEDWGDSVPETCHCPPDYEDRASKCRSVELPRNSWTYLDRSKVEVYKEPCGHFILNYIKMGARLLVGLCVTFTIVVVFSTIVHLMLTYQIKNRPATATFCEAPNPLQNTYLHKGSVY</sequence>
<gene>
    <name evidence="8" type="ORF">COCON_G00119020</name>
</gene>
<dbReference type="EMBL" id="JAFJMO010000008">
    <property type="protein sequence ID" value="KAJ8269295.1"/>
    <property type="molecule type" value="Genomic_DNA"/>
</dbReference>
<evidence type="ECO:0000256" key="6">
    <source>
        <dbReference type="PIRSR" id="PIRSR002419-1"/>
    </source>
</evidence>
<feature type="transmembrane region" description="Helical" evidence="7">
    <location>
        <begin position="207"/>
        <end position="229"/>
    </location>
</feature>
<keyword evidence="6" id="KW-1015">Disulfide bond</keyword>
<dbReference type="GO" id="GO:0005886">
    <property type="term" value="C:plasma membrane"/>
    <property type="evidence" value="ECO:0007669"/>
    <property type="project" value="TreeGrafter"/>
</dbReference>
<dbReference type="Pfam" id="PF00335">
    <property type="entry name" value="Tetraspanin"/>
    <property type="match status" value="1"/>
</dbReference>
<dbReference type="SUPFAM" id="SSF48652">
    <property type="entry name" value="Tetraspanin"/>
    <property type="match status" value="1"/>
</dbReference>
<evidence type="ECO:0000256" key="2">
    <source>
        <dbReference type="ARBA" id="ARBA00006840"/>
    </source>
</evidence>
<feature type="transmembrane region" description="Helical" evidence="7">
    <location>
        <begin position="12"/>
        <end position="35"/>
    </location>
</feature>
<comment type="subcellular location">
    <subcellularLocation>
        <location evidence="1 7">Membrane</location>
        <topology evidence="1 7">Multi-pass membrane protein</topology>
    </subcellularLocation>
</comment>
<dbReference type="InterPro" id="IPR008952">
    <property type="entry name" value="Tetraspanin_EC2_sf"/>
</dbReference>
<evidence type="ECO:0000256" key="4">
    <source>
        <dbReference type="ARBA" id="ARBA00022989"/>
    </source>
</evidence>
<dbReference type="InterPro" id="IPR000301">
    <property type="entry name" value="Tetraspanin_animals"/>
</dbReference>
<evidence type="ECO:0000256" key="5">
    <source>
        <dbReference type="ARBA" id="ARBA00023136"/>
    </source>
</evidence>
<dbReference type="Gene3D" id="1.10.1450.10">
    <property type="entry name" value="Tetraspanin"/>
    <property type="match status" value="1"/>
</dbReference>
<comment type="similarity">
    <text evidence="2 7">Belongs to the tetraspanin (TM4SF) family.</text>
</comment>
<evidence type="ECO:0000256" key="1">
    <source>
        <dbReference type="ARBA" id="ARBA00004141"/>
    </source>
</evidence>
<dbReference type="PIRSF" id="PIRSF002419">
    <property type="entry name" value="Tetraspanin"/>
    <property type="match status" value="1"/>
</dbReference>
<name>A0A9Q1DH56_CONCO</name>
<dbReference type="InterPro" id="IPR018499">
    <property type="entry name" value="Tetraspanin/Peripherin"/>
</dbReference>
<dbReference type="Proteomes" id="UP001152803">
    <property type="component" value="Unassembled WGS sequence"/>
</dbReference>
<keyword evidence="5 7" id="KW-0472">Membrane</keyword>
<comment type="caution">
    <text evidence="8">The sequence shown here is derived from an EMBL/GenBank/DDBJ whole genome shotgun (WGS) entry which is preliminary data.</text>
</comment>
<evidence type="ECO:0000256" key="3">
    <source>
        <dbReference type="ARBA" id="ARBA00022692"/>
    </source>
</evidence>
<feature type="transmembrane region" description="Helical" evidence="7">
    <location>
        <begin position="47"/>
        <end position="67"/>
    </location>
</feature>
<protein>
    <recommendedName>
        <fullName evidence="7">Tetraspanin</fullName>
    </recommendedName>
</protein>
<dbReference type="PANTHER" id="PTHR19282">
    <property type="entry name" value="TETRASPANIN"/>
    <property type="match status" value="1"/>
</dbReference>
<feature type="transmembrane region" description="Helical" evidence="7">
    <location>
        <begin position="79"/>
        <end position="98"/>
    </location>
</feature>
<keyword evidence="4 7" id="KW-1133">Transmembrane helix</keyword>
<reference evidence="8" key="1">
    <citation type="journal article" date="2023" name="Science">
        <title>Genome structures resolve the early diversification of teleost fishes.</title>
        <authorList>
            <person name="Parey E."/>
            <person name="Louis A."/>
            <person name="Montfort J."/>
            <person name="Bouchez O."/>
            <person name="Roques C."/>
            <person name="Iampietro C."/>
            <person name="Lluch J."/>
            <person name="Castinel A."/>
            <person name="Donnadieu C."/>
            <person name="Desvignes T."/>
            <person name="Floi Bucao C."/>
            <person name="Jouanno E."/>
            <person name="Wen M."/>
            <person name="Mejri S."/>
            <person name="Dirks R."/>
            <person name="Jansen H."/>
            <person name="Henkel C."/>
            <person name="Chen W.J."/>
            <person name="Zahm M."/>
            <person name="Cabau C."/>
            <person name="Klopp C."/>
            <person name="Thompson A.W."/>
            <person name="Robinson-Rechavi M."/>
            <person name="Braasch I."/>
            <person name="Lecointre G."/>
            <person name="Bobe J."/>
            <person name="Postlethwait J.H."/>
            <person name="Berthelot C."/>
            <person name="Roest Crollius H."/>
            <person name="Guiguen Y."/>
        </authorList>
    </citation>
    <scope>NUCLEOTIDE SEQUENCE</scope>
    <source>
        <strain evidence="8">Concon-B</strain>
    </source>
</reference>
<organism evidence="8 9">
    <name type="scientific">Conger conger</name>
    <name type="common">Conger eel</name>
    <name type="synonym">Muraena conger</name>
    <dbReference type="NCBI Taxonomy" id="82655"/>
    <lineage>
        <taxon>Eukaryota</taxon>
        <taxon>Metazoa</taxon>
        <taxon>Chordata</taxon>
        <taxon>Craniata</taxon>
        <taxon>Vertebrata</taxon>
        <taxon>Euteleostomi</taxon>
        <taxon>Actinopterygii</taxon>
        <taxon>Neopterygii</taxon>
        <taxon>Teleostei</taxon>
        <taxon>Anguilliformes</taxon>
        <taxon>Congridae</taxon>
        <taxon>Conger</taxon>
    </lineage>
</organism>
<evidence type="ECO:0000256" key="7">
    <source>
        <dbReference type="RuleBase" id="RU361218"/>
    </source>
</evidence>
<proteinExistence type="inferred from homology"/>
<keyword evidence="3 7" id="KW-0812">Transmembrane</keyword>
<evidence type="ECO:0000313" key="8">
    <source>
        <dbReference type="EMBL" id="KAJ8269295.1"/>
    </source>
</evidence>